<name>A0AAD9NCI9_RIDPI</name>
<evidence type="ECO:0000313" key="1">
    <source>
        <dbReference type="EMBL" id="KAK2164980.1"/>
    </source>
</evidence>
<reference evidence="1" key="1">
    <citation type="journal article" date="2023" name="Mol. Biol. Evol.">
        <title>Third-Generation Sequencing Reveals the Adaptive Role of the Epigenome in Three Deep-Sea Polychaetes.</title>
        <authorList>
            <person name="Perez M."/>
            <person name="Aroh O."/>
            <person name="Sun Y."/>
            <person name="Lan Y."/>
            <person name="Juniper S.K."/>
            <person name="Young C.R."/>
            <person name="Angers B."/>
            <person name="Qian P.Y."/>
        </authorList>
    </citation>
    <scope>NUCLEOTIDE SEQUENCE</scope>
    <source>
        <strain evidence="1">R07B-5</strain>
    </source>
</reference>
<sequence>MGFARDNLRVLPSHFTRKAIWQLCDAADCAAVIRNVRLRSVCQLWKQLLPFIVVTKPMSDLGWVCQQNNVMVVR</sequence>
<comment type="caution">
    <text evidence="1">The sequence shown here is derived from an EMBL/GenBank/DDBJ whole genome shotgun (WGS) entry which is preliminary data.</text>
</comment>
<organism evidence="1 2">
    <name type="scientific">Ridgeia piscesae</name>
    <name type="common">Tubeworm</name>
    <dbReference type="NCBI Taxonomy" id="27915"/>
    <lineage>
        <taxon>Eukaryota</taxon>
        <taxon>Metazoa</taxon>
        <taxon>Spiralia</taxon>
        <taxon>Lophotrochozoa</taxon>
        <taxon>Annelida</taxon>
        <taxon>Polychaeta</taxon>
        <taxon>Sedentaria</taxon>
        <taxon>Canalipalpata</taxon>
        <taxon>Sabellida</taxon>
        <taxon>Siboglinidae</taxon>
        <taxon>Ridgeia</taxon>
    </lineage>
</organism>
<evidence type="ECO:0000313" key="2">
    <source>
        <dbReference type="Proteomes" id="UP001209878"/>
    </source>
</evidence>
<keyword evidence="2" id="KW-1185">Reference proteome</keyword>
<protein>
    <submittedName>
        <fullName evidence="1">Uncharacterized protein</fullName>
    </submittedName>
</protein>
<dbReference type="EMBL" id="JAODUO010001387">
    <property type="protein sequence ID" value="KAK2164980.1"/>
    <property type="molecule type" value="Genomic_DNA"/>
</dbReference>
<gene>
    <name evidence="1" type="ORF">NP493_1389g00021</name>
</gene>
<dbReference type="AlphaFoldDB" id="A0AAD9NCI9"/>
<proteinExistence type="predicted"/>
<accession>A0AAD9NCI9</accession>
<dbReference type="Proteomes" id="UP001209878">
    <property type="component" value="Unassembled WGS sequence"/>
</dbReference>